<dbReference type="EMBL" id="JAUEPT010000004">
    <property type="protein sequence ID" value="KAK0452703.1"/>
    <property type="molecule type" value="Genomic_DNA"/>
</dbReference>
<evidence type="ECO:0000313" key="1">
    <source>
        <dbReference type="EMBL" id="KAK0452703.1"/>
    </source>
</evidence>
<name>A0AA39N088_9AGAR</name>
<dbReference type="AlphaFoldDB" id="A0AA39N088"/>
<reference evidence="1" key="1">
    <citation type="submission" date="2023-06" db="EMBL/GenBank/DDBJ databases">
        <authorList>
            <consortium name="Lawrence Berkeley National Laboratory"/>
            <person name="Ahrendt S."/>
            <person name="Sahu N."/>
            <person name="Indic B."/>
            <person name="Wong-Bajracharya J."/>
            <person name="Merenyi Z."/>
            <person name="Ke H.-M."/>
            <person name="Monk M."/>
            <person name="Kocsube S."/>
            <person name="Drula E."/>
            <person name="Lipzen A."/>
            <person name="Balint B."/>
            <person name="Henrissat B."/>
            <person name="Andreopoulos B."/>
            <person name="Martin F.M."/>
            <person name="Harder C.B."/>
            <person name="Rigling D."/>
            <person name="Ford K.L."/>
            <person name="Foster G.D."/>
            <person name="Pangilinan J."/>
            <person name="Papanicolaou A."/>
            <person name="Barry K."/>
            <person name="LaButti K."/>
            <person name="Viragh M."/>
            <person name="Koriabine M."/>
            <person name="Yan M."/>
            <person name="Riley R."/>
            <person name="Champramary S."/>
            <person name="Plett K.L."/>
            <person name="Tsai I.J."/>
            <person name="Slot J."/>
            <person name="Sipos G."/>
            <person name="Plett J."/>
            <person name="Nagy L.G."/>
            <person name="Grigoriev I.V."/>
        </authorList>
    </citation>
    <scope>NUCLEOTIDE SEQUENCE</scope>
    <source>
        <strain evidence="1">FPL87.14</strain>
    </source>
</reference>
<proteinExistence type="predicted"/>
<keyword evidence="2" id="KW-1185">Reference proteome</keyword>
<accession>A0AA39N088</accession>
<protein>
    <submittedName>
        <fullName evidence="1">Uncharacterized protein</fullName>
    </submittedName>
</protein>
<gene>
    <name evidence="1" type="ORF">EV421DRAFT_924352</name>
</gene>
<sequence length="178" mass="20584">MARAAMNLVIFVLAFFLGKCLLLRANPALYTGRFHPFLIFYKREILSPYWQIVVFQELRESVTRIDIVFCGANPDREKSPSFVTRQQNFSFTNVFAESHVYPSYVFTKHAANAHLHKMSCRDHHAENAFVLIVDPDPTDSIILETLTYWDMINMSIVIVQLYFYPPYLQGCSTYLGAV</sequence>
<comment type="caution">
    <text evidence="1">The sequence shown here is derived from an EMBL/GenBank/DDBJ whole genome shotgun (WGS) entry which is preliminary data.</text>
</comment>
<dbReference type="Proteomes" id="UP001175226">
    <property type="component" value="Unassembled WGS sequence"/>
</dbReference>
<evidence type="ECO:0000313" key="2">
    <source>
        <dbReference type="Proteomes" id="UP001175226"/>
    </source>
</evidence>
<organism evidence="1 2">
    <name type="scientific">Armillaria borealis</name>
    <dbReference type="NCBI Taxonomy" id="47425"/>
    <lineage>
        <taxon>Eukaryota</taxon>
        <taxon>Fungi</taxon>
        <taxon>Dikarya</taxon>
        <taxon>Basidiomycota</taxon>
        <taxon>Agaricomycotina</taxon>
        <taxon>Agaricomycetes</taxon>
        <taxon>Agaricomycetidae</taxon>
        <taxon>Agaricales</taxon>
        <taxon>Marasmiineae</taxon>
        <taxon>Physalacriaceae</taxon>
        <taxon>Armillaria</taxon>
    </lineage>
</organism>